<feature type="domain" description="Coiled-coil" evidence="4">
    <location>
        <begin position="5"/>
        <end position="128"/>
    </location>
</feature>
<evidence type="ECO:0000256" key="3">
    <source>
        <dbReference type="SAM" id="MobiDB-lite"/>
    </source>
</evidence>
<feature type="region of interest" description="Disordered" evidence="3">
    <location>
        <begin position="307"/>
        <end position="357"/>
    </location>
</feature>
<keyword evidence="6" id="KW-1185">Reference proteome</keyword>
<feature type="compositionally biased region" description="Basic residues" evidence="3">
    <location>
        <begin position="329"/>
        <end position="342"/>
    </location>
</feature>
<proteinExistence type="predicted"/>
<dbReference type="Proteomes" id="UP000824219">
    <property type="component" value="Linkage Group LG15"/>
</dbReference>
<dbReference type="PANTHER" id="PTHR22115:SF5">
    <property type="entry name" value="COILED-COIL DOMAIN-CONTAINING PROTEIN 50-LIKE ISOFORM X1"/>
    <property type="match status" value="1"/>
</dbReference>
<name>A0A9D3NLV0_9TELE</name>
<accession>A0A9D3NLV0</accession>
<sequence length="357" mass="41164">MAELEVDQSNLPPVQEVSQYFSVLEDGALAHNLQEQEIEQYYNSNVQRNQLVRKDISVAKRLQNEEQQRAQVLHEQATRQLEELDSEYAQRIQEEIQRAAEEQRKREEEDEEIAKQIQEEEERYIRQRSSCQRTDARGPRVNRPSLDLGELRQVLQDEELARRLQAEEEELLRGGLASASPLERSYPKGDFTVAQVAQDEEIARFMQKQEVKAQLRSRELEDCGSGRGYKEMSHVYDGAEAYDGQMPRERLNSEGLMSPGDECFPEHQPPSPVTLEVLQHPFRNIAEELDPTFQRKENVQALHSISGTGQIQTTTQACSSEEPTFVAPTKRHNDKTVRAKSKEKKENSKSKENCKQQ</sequence>
<organism evidence="5 6">
    <name type="scientific">Hemibagrus wyckioides</name>
    <dbReference type="NCBI Taxonomy" id="337641"/>
    <lineage>
        <taxon>Eukaryota</taxon>
        <taxon>Metazoa</taxon>
        <taxon>Chordata</taxon>
        <taxon>Craniata</taxon>
        <taxon>Vertebrata</taxon>
        <taxon>Euteleostomi</taxon>
        <taxon>Actinopterygii</taxon>
        <taxon>Neopterygii</taxon>
        <taxon>Teleostei</taxon>
        <taxon>Ostariophysi</taxon>
        <taxon>Siluriformes</taxon>
        <taxon>Bagridae</taxon>
        <taxon>Hemibagrus</taxon>
    </lineage>
</organism>
<evidence type="ECO:0000256" key="1">
    <source>
        <dbReference type="ARBA" id="ARBA00023054"/>
    </source>
</evidence>
<dbReference type="InterPro" id="IPR039303">
    <property type="entry name" value="CCDC50"/>
</dbReference>
<gene>
    <name evidence="5" type="ORF">KOW79_013325</name>
</gene>
<comment type="caution">
    <text evidence="5">The sequence shown here is derived from an EMBL/GenBank/DDBJ whole genome shotgun (WGS) entry which is preliminary data.</text>
</comment>
<dbReference type="InterPro" id="IPR029311">
    <property type="entry name" value="CCDC50_N"/>
</dbReference>
<evidence type="ECO:0000259" key="4">
    <source>
        <dbReference type="Pfam" id="PF15295"/>
    </source>
</evidence>
<feature type="compositionally biased region" description="Basic and acidic residues" evidence="3">
    <location>
        <begin position="343"/>
        <end position="357"/>
    </location>
</feature>
<feature type="region of interest" description="Disordered" evidence="3">
    <location>
        <begin position="250"/>
        <end position="272"/>
    </location>
</feature>
<reference evidence="5 6" key="1">
    <citation type="submission" date="2021-06" db="EMBL/GenBank/DDBJ databases">
        <title>Chromosome-level genome assembly of the red-tail catfish (Hemibagrus wyckioides).</title>
        <authorList>
            <person name="Shao F."/>
        </authorList>
    </citation>
    <scope>NUCLEOTIDE SEQUENCE [LARGE SCALE GENOMIC DNA]</scope>
    <source>
        <strain evidence="5">EC202008001</strain>
        <tissue evidence="5">Blood</tissue>
    </source>
</reference>
<dbReference type="AlphaFoldDB" id="A0A9D3NLV0"/>
<keyword evidence="1 2" id="KW-0175">Coiled coil</keyword>
<dbReference type="PANTHER" id="PTHR22115">
    <property type="entry name" value="C3ORF6 PROTEIN-RELATED"/>
    <property type="match status" value="1"/>
</dbReference>
<evidence type="ECO:0000313" key="5">
    <source>
        <dbReference type="EMBL" id="KAG7323623.1"/>
    </source>
</evidence>
<feature type="compositionally biased region" description="Low complexity" evidence="3">
    <location>
        <begin position="307"/>
        <end position="316"/>
    </location>
</feature>
<dbReference type="OrthoDB" id="9994767at2759"/>
<dbReference type="EMBL" id="JAHKSW010000015">
    <property type="protein sequence ID" value="KAG7323623.1"/>
    <property type="molecule type" value="Genomic_DNA"/>
</dbReference>
<feature type="coiled-coil region" evidence="2">
    <location>
        <begin position="67"/>
        <end position="120"/>
    </location>
</feature>
<protein>
    <recommendedName>
        <fullName evidence="4">Coiled-coil domain-containing protein</fullName>
    </recommendedName>
</protein>
<evidence type="ECO:0000313" key="6">
    <source>
        <dbReference type="Proteomes" id="UP000824219"/>
    </source>
</evidence>
<dbReference type="Pfam" id="PF15295">
    <property type="entry name" value="CCDC50_N"/>
    <property type="match status" value="1"/>
</dbReference>
<evidence type="ECO:0000256" key="2">
    <source>
        <dbReference type="SAM" id="Coils"/>
    </source>
</evidence>